<dbReference type="GO" id="GO:0005685">
    <property type="term" value="C:U1 snRNP"/>
    <property type="evidence" value="ECO:0007669"/>
    <property type="project" value="TreeGrafter"/>
</dbReference>
<dbReference type="PANTHER" id="PTHR11864:SF0">
    <property type="entry name" value="PRP40 PRE-MRNA PROCESSING FACTOR 40 HOMOLOG A (YEAST)"/>
    <property type="match status" value="1"/>
</dbReference>
<feature type="coiled-coil region" evidence="1">
    <location>
        <begin position="427"/>
        <end position="456"/>
    </location>
</feature>
<dbReference type="PANTHER" id="PTHR11864">
    <property type="entry name" value="PRE-MRNA-PROCESSING PROTEIN PRP40"/>
    <property type="match status" value="1"/>
</dbReference>
<accession>A0A835ZHL9</accession>
<keyword evidence="1" id="KW-0175">Coiled coil</keyword>
<dbReference type="AlphaFoldDB" id="A0A835ZHL9"/>
<keyword evidence="6" id="KW-1185">Reference proteome</keyword>
<dbReference type="PROSITE" id="PS51676">
    <property type="entry name" value="FF"/>
    <property type="match status" value="1"/>
</dbReference>
<dbReference type="CDD" id="cd00201">
    <property type="entry name" value="WW"/>
    <property type="match status" value="2"/>
</dbReference>
<feature type="compositionally biased region" description="Basic and acidic residues" evidence="2">
    <location>
        <begin position="905"/>
        <end position="938"/>
    </location>
</feature>
<feature type="coiled-coil region" evidence="1">
    <location>
        <begin position="807"/>
        <end position="834"/>
    </location>
</feature>
<feature type="compositionally biased region" description="Low complexity" evidence="2">
    <location>
        <begin position="41"/>
        <end position="57"/>
    </location>
</feature>
<dbReference type="Proteomes" id="UP000664859">
    <property type="component" value="Unassembled WGS sequence"/>
</dbReference>
<dbReference type="Gene3D" id="2.20.70.10">
    <property type="match status" value="1"/>
</dbReference>
<name>A0A835ZHL9_9STRA</name>
<dbReference type="GO" id="GO:0003723">
    <property type="term" value="F:RNA binding"/>
    <property type="evidence" value="ECO:0007669"/>
    <property type="project" value="TreeGrafter"/>
</dbReference>
<dbReference type="Pfam" id="PF00397">
    <property type="entry name" value="WW"/>
    <property type="match status" value="1"/>
</dbReference>
<reference evidence="5" key="1">
    <citation type="submission" date="2021-02" db="EMBL/GenBank/DDBJ databases">
        <title>First Annotated Genome of the Yellow-green Alga Tribonema minus.</title>
        <authorList>
            <person name="Mahan K.M."/>
        </authorList>
    </citation>
    <scope>NUCLEOTIDE SEQUENCE</scope>
    <source>
        <strain evidence="5">UTEX B ZZ1240</strain>
    </source>
</reference>
<organism evidence="5 6">
    <name type="scientific">Tribonema minus</name>
    <dbReference type="NCBI Taxonomy" id="303371"/>
    <lineage>
        <taxon>Eukaryota</taxon>
        <taxon>Sar</taxon>
        <taxon>Stramenopiles</taxon>
        <taxon>Ochrophyta</taxon>
        <taxon>PX clade</taxon>
        <taxon>Xanthophyceae</taxon>
        <taxon>Tribonematales</taxon>
        <taxon>Tribonemataceae</taxon>
        <taxon>Tribonema</taxon>
    </lineage>
</organism>
<feature type="compositionally biased region" description="Basic and acidic residues" evidence="2">
    <location>
        <begin position="980"/>
        <end position="993"/>
    </location>
</feature>
<dbReference type="SUPFAM" id="SSF51045">
    <property type="entry name" value="WW domain"/>
    <property type="match status" value="1"/>
</dbReference>
<feature type="compositionally biased region" description="Low complexity" evidence="2">
    <location>
        <begin position="948"/>
        <end position="961"/>
    </location>
</feature>
<evidence type="ECO:0000313" key="5">
    <source>
        <dbReference type="EMBL" id="KAG5190759.1"/>
    </source>
</evidence>
<feature type="compositionally biased region" description="Acidic residues" evidence="2">
    <location>
        <begin position="763"/>
        <end position="775"/>
    </location>
</feature>
<feature type="region of interest" description="Disordered" evidence="2">
    <location>
        <begin position="337"/>
        <end position="367"/>
    </location>
</feature>
<feature type="compositionally biased region" description="Basic residues" evidence="2">
    <location>
        <begin position="962"/>
        <end position="979"/>
    </location>
</feature>
<dbReference type="PROSITE" id="PS01159">
    <property type="entry name" value="WW_DOMAIN_1"/>
    <property type="match status" value="1"/>
</dbReference>
<dbReference type="PROSITE" id="PS50020">
    <property type="entry name" value="WW_DOMAIN_2"/>
    <property type="match status" value="1"/>
</dbReference>
<dbReference type="Gene3D" id="1.10.10.440">
    <property type="entry name" value="FF domain"/>
    <property type="match status" value="5"/>
</dbReference>
<dbReference type="GO" id="GO:0045292">
    <property type="term" value="P:mRNA cis splicing, via spliceosome"/>
    <property type="evidence" value="ECO:0007669"/>
    <property type="project" value="InterPro"/>
</dbReference>
<dbReference type="Pfam" id="PF01846">
    <property type="entry name" value="FF"/>
    <property type="match status" value="2"/>
</dbReference>
<dbReference type="InterPro" id="IPR039726">
    <property type="entry name" value="Prp40-like"/>
</dbReference>
<evidence type="ECO:0000259" key="4">
    <source>
        <dbReference type="PROSITE" id="PS51676"/>
    </source>
</evidence>
<dbReference type="OrthoDB" id="187617at2759"/>
<dbReference type="InterPro" id="IPR001202">
    <property type="entry name" value="WW_dom"/>
</dbReference>
<feature type="region of interest" description="Disordered" evidence="2">
    <location>
        <begin position="746"/>
        <end position="775"/>
    </location>
</feature>
<feature type="domain" description="FF" evidence="4">
    <location>
        <begin position="445"/>
        <end position="501"/>
    </location>
</feature>
<evidence type="ECO:0000259" key="3">
    <source>
        <dbReference type="PROSITE" id="PS50020"/>
    </source>
</evidence>
<dbReference type="SMART" id="SM00456">
    <property type="entry name" value="WW"/>
    <property type="match status" value="2"/>
</dbReference>
<dbReference type="InterPro" id="IPR036517">
    <property type="entry name" value="FF_domain_sf"/>
</dbReference>
<feature type="region of interest" description="Disordered" evidence="2">
    <location>
        <begin position="31"/>
        <end position="61"/>
    </location>
</feature>
<feature type="compositionally biased region" description="Acidic residues" evidence="2">
    <location>
        <begin position="342"/>
        <end position="358"/>
    </location>
</feature>
<evidence type="ECO:0000313" key="6">
    <source>
        <dbReference type="Proteomes" id="UP000664859"/>
    </source>
</evidence>
<sequence length="1088" mass="119684">MVLPAWMTKDPAAAGAAAAQSPAGIIGGLQAERRPPPLAAPPMMGRPAAATQQQQQQMGVPGRMPPQLGMPLQAPPMLQHHHLGLPVPPAMQPAPVTCDWSEHKAPDGRSYYYNKVTKVSTYDRPAALGPPKTTVVVVQKPLTAAPYAATSAAAAGAAAAAASSAAAAAAAAASPALTAASPAGGGTPSKAVSPAVTAVTAGGTPLTATPLGAAAASPAPTATPSAAAAASPVPAAAAAPAVELVLQKVPVVPPCKWKEYDHNGKKYYSDGKTSLWEKPAEMKAHEAAKAEAKRIEEENAKAVEAEAKRAAEAEAKAKADAEAANVAAAASAAAAARKAAADEEEEERQAAADEEEEERQAKARKARRPTVIDIAEYKTFKQKKEAFMSLLADEEVTSGTKWADIEKACAEDPRWLVLKKGERRQTATEYQNMRRKEEAKEERARAKKAKDAFLKMLATNFSIDGNTRWTEAKDLLASDIRFQNVQDDRIREEIFMEFTEELRKRDREEESKRRKQALAAYAELVAGANQAGLNITHTTKWSEVSMALADMAAPDPLLSVITETEKRGIFQEHVTKLLSEEEEKRVREREERRREDARNRKAFEAFLRAKLDAGGITADTKWKDLRAAFEASFCAKLDAGGITADTKWKDLRAEIEHEPEYEAMERQGPTSQRDVFDVIVDELRRQFRDDRRLMEDLAREAKFAVTPETTQDQFMDILVATEWKLICDKHPRLKALEEAHREKLQAREAAKAEAGIENGDAAENGDENGENGDSEYEVAMRDAPARRMQEMATKRRVNVELTFKALMERAIVARKEQERKRARLEKDFRELLLECFYRSDHVTATWETARTKLQKRGPTGVLELPEDAQQVLFEEHMIKLREAMAERAERQEKLKAEREARREAAKVAAREDGELAAAEDEKRAQEERRRGRERERSRSASRSRSRSRAAASSRSRSSSRGSGKRASKRHAAAPRRSSRSRSESRRQVEEPEGRHRKSSRKSSKHKRKKHSKHSKHSRSRSGSRPRRSSKKARTHSLEEEEGEIKPALEVAVARAQALAAALTSGKGAAEPPRDAAPPDSPLGSDDKW</sequence>
<feature type="region of interest" description="Disordered" evidence="2">
    <location>
        <begin position="905"/>
        <end position="1088"/>
    </location>
</feature>
<evidence type="ECO:0000256" key="2">
    <source>
        <dbReference type="SAM" id="MobiDB-lite"/>
    </source>
</evidence>
<comment type="caution">
    <text evidence="5">The sequence shown here is derived from an EMBL/GenBank/DDBJ whole genome shotgun (WGS) entry which is preliminary data.</text>
</comment>
<dbReference type="SUPFAM" id="SSF81698">
    <property type="entry name" value="FF domain"/>
    <property type="match status" value="3"/>
</dbReference>
<proteinExistence type="predicted"/>
<feature type="compositionally biased region" description="Low complexity" evidence="2">
    <location>
        <begin position="1047"/>
        <end position="1062"/>
    </location>
</feature>
<feature type="domain" description="WW" evidence="3">
    <location>
        <begin position="94"/>
        <end position="127"/>
    </location>
</feature>
<dbReference type="InterPro" id="IPR002713">
    <property type="entry name" value="FF_domain"/>
</dbReference>
<feature type="compositionally biased region" description="Basic residues" evidence="2">
    <location>
        <begin position="994"/>
        <end position="1034"/>
    </location>
</feature>
<dbReference type="InterPro" id="IPR036020">
    <property type="entry name" value="WW_dom_sf"/>
</dbReference>
<protein>
    <submittedName>
        <fullName evidence="5">Uncharacterized protein</fullName>
    </submittedName>
</protein>
<dbReference type="EMBL" id="JAFCMP010000028">
    <property type="protein sequence ID" value="KAG5190759.1"/>
    <property type="molecule type" value="Genomic_DNA"/>
</dbReference>
<evidence type="ECO:0000256" key="1">
    <source>
        <dbReference type="SAM" id="Coils"/>
    </source>
</evidence>
<dbReference type="SMART" id="SM00441">
    <property type="entry name" value="FF"/>
    <property type="match status" value="4"/>
</dbReference>
<dbReference type="GO" id="GO:0071004">
    <property type="term" value="C:U2-type prespliceosome"/>
    <property type="evidence" value="ECO:0007669"/>
    <property type="project" value="TreeGrafter"/>
</dbReference>
<gene>
    <name evidence="5" type="ORF">JKP88DRAFT_297814</name>
</gene>